<dbReference type="KEGG" id="maw:19245845"/>
<proteinExistence type="predicted"/>
<name>E9DV86_METAQ</name>
<gene>
    <name evidence="1" type="ORF">MAC_01534</name>
</gene>
<dbReference type="InParanoid" id="E9DV86"/>
<dbReference type="EMBL" id="GL698476">
    <property type="protein sequence ID" value="EFY92263.1"/>
    <property type="molecule type" value="Genomic_DNA"/>
</dbReference>
<dbReference type="Proteomes" id="UP000002499">
    <property type="component" value="Unassembled WGS sequence"/>
</dbReference>
<evidence type="ECO:0000313" key="2">
    <source>
        <dbReference type="Proteomes" id="UP000002499"/>
    </source>
</evidence>
<accession>E9DV86</accession>
<organism evidence="2">
    <name type="scientific">Metarhizium acridum (strain CQMa 102)</name>
    <dbReference type="NCBI Taxonomy" id="655827"/>
    <lineage>
        <taxon>Eukaryota</taxon>
        <taxon>Fungi</taxon>
        <taxon>Dikarya</taxon>
        <taxon>Ascomycota</taxon>
        <taxon>Pezizomycotina</taxon>
        <taxon>Sordariomycetes</taxon>
        <taxon>Hypocreomycetidae</taxon>
        <taxon>Hypocreales</taxon>
        <taxon>Clavicipitaceae</taxon>
        <taxon>Metarhizium</taxon>
    </lineage>
</organism>
<dbReference type="AlphaFoldDB" id="E9DV86"/>
<reference evidence="1 2" key="1">
    <citation type="journal article" date="2011" name="PLoS Genet.">
        <title>Genome sequencing and comparative transcriptomics of the model entomopathogenic fungi Metarhizium anisopliae and M. acridum.</title>
        <authorList>
            <person name="Gao Q."/>
            <person name="Jin K."/>
            <person name="Ying S.H."/>
            <person name="Zhang Y."/>
            <person name="Xiao G."/>
            <person name="Shang Y."/>
            <person name="Duan Z."/>
            <person name="Hu X."/>
            <person name="Xie X.Q."/>
            <person name="Zhou G."/>
            <person name="Peng G."/>
            <person name="Luo Z."/>
            <person name="Huang W."/>
            <person name="Wang B."/>
            <person name="Fang W."/>
            <person name="Wang S."/>
            <person name="Zhong Y."/>
            <person name="Ma L.J."/>
            <person name="St Leger R.J."/>
            <person name="Zhao G.P."/>
            <person name="Pei Y."/>
            <person name="Feng M.G."/>
            <person name="Xia Y."/>
            <person name="Wang C."/>
        </authorList>
    </citation>
    <scope>NUCLEOTIDE SEQUENCE [LARGE SCALE GENOMIC DNA]</scope>
    <source>
        <strain evidence="1 2">CQMa 102</strain>
    </source>
</reference>
<evidence type="ECO:0000313" key="1">
    <source>
        <dbReference type="EMBL" id="EFY92263.1"/>
    </source>
</evidence>
<dbReference type="GeneID" id="19245845"/>
<dbReference type="HOGENOM" id="CLU_2073701_0_0_1"/>
<sequence>MGAPSLPNLFIAEQEALDTFCTVLRTMRPSPEAMNRQPSLYFVVGASVSLGKTPHTMINPFVLSFAGGWDDHVEASLRSRAIQTHYCKVTPTVKAYYQRWMFATGPFLEPAQDRVIRV</sequence>
<keyword evidence="2" id="KW-1185">Reference proteome</keyword>
<protein>
    <submittedName>
        <fullName evidence="1">Uncharacterized protein</fullName>
    </submittedName>
</protein>